<proteinExistence type="predicted"/>
<protein>
    <recommendedName>
        <fullName evidence="3">HEPN domain-containing protein</fullName>
    </recommendedName>
</protein>
<accession>A0A6I2KRY0</accession>
<organism evidence="1 2">
    <name type="scientific">Duganella guangzhouensis</name>
    <dbReference type="NCBI Taxonomy" id="2666084"/>
    <lineage>
        <taxon>Bacteria</taxon>
        <taxon>Pseudomonadati</taxon>
        <taxon>Pseudomonadota</taxon>
        <taxon>Betaproteobacteria</taxon>
        <taxon>Burkholderiales</taxon>
        <taxon>Oxalobacteraceae</taxon>
        <taxon>Telluria group</taxon>
        <taxon>Duganella</taxon>
    </lineage>
</organism>
<gene>
    <name evidence="1" type="ORF">GJ699_00305</name>
</gene>
<comment type="caution">
    <text evidence="1">The sequence shown here is derived from an EMBL/GenBank/DDBJ whole genome shotgun (WGS) entry which is preliminary data.</text>
</comment>
<sequence length="190" mass="22179">MSTNISVPAWPATKATAPSRMLWMADGFAEGAQVLCNAMAAEDYYPQYTNTRVILHLCRHATELFLKGAIAFKTKQFIKTHRLDILFEKYQQHYPSANYQIAFPFPKSVFVPREGLFPDILEEFVRTHDQRFRYPIDNTGEPFQDVEEFKILDYQSAIDQFRADLNIMVWFIESGRPPDQMPELFSQRKN</sequence>
<keyword evidence="2" id="KW-1185">Reference proteome</keyword>
<evidence type="ECO:0000313" key="2">
    <source>
        <dbReference type="Proteomes" id="UP000433309"/>
    </source>
</evidence>
<dbReference type="AlphaFoldDB" id="A0A6I2KRY0"/>
<reference evidence="1 2" key="1">
    <citation type="submission" date="2019-11" db="EMBL/GenBank/DDBJ databases">
        <title>Novel species isolated from a subtropical stream in China.</title>
        <authorList>
            <person name="Lu H."/>
        </authorList>
    </citation>
    <scope>NUCLEOTIDE SEQUENCE [LARGE SCALE GENOMIC DNA]</scope>
    <source>
        <strain evidence="1 2">FT80W</strain>
    </source>
</reference>
<dbReference type="RefSeq" id="WP_154372001.1">
    <property type="nucleotide sequence ID" value="NZ_WKJK01000001.1"/>
</dbReference>
<dbReference type="Proteomes" id="UP000433309">
    <property type="component" value="Unassembled WGS sequence"/>
</dbReference>
<dbReference type="EMBL" id="WKJK01000001">
    <property type="protein sequence ID" value="MRW88425.1"/>
    <property type="molecule type" value="Genomic_DNA"/>
</dbReference>
<name>A0A6I2KRY0_9BURK</name>
<evidence type="ECO:0000313" key="1">
    <source>
        <dbReference type="EMBL" id="MRW88425.1"/>
    </source>
</evidence>
<evidence type="ECO:0008006" key="3">
    <source>
        <dbReference type="Google" id="ProtNLM"/>
    </source>
</evidence>